<sequence length="328" mass="36133">MIEQAAGYRYGRADGLDVLAELEPWVARNLDRHLAATPTCYPHQHVPWGIGSGFAGPLGGRPWQPEEATLPQAVRDALIVNPLTEDNLPSYHHKIATRFGREGAWGTWVHRWNAEEDRYAHALRAYLTTTRAVDPVALEQCMRHLCRGFAYDRPSVLHALAYVTVQELATRVAHRNAGQHCPDAAGAALMARVAADENLHMIFYRDVCRTAADILPDLFLRTYSEVLEAFRMPGQGTAELTARAARIAAAGISDVRVHHEQVVLPLVRHLGLMDRTGLGPVGEQAHEALARYLEDLRRRSASLEALRPRLTSPARAGVPTGRDGHGGG</sequence>
<comment type="subunit">
    <text evidence="3">Homodimer.</text>
</comment>
<dbReference type="PANTHER" id="PTHR31155:SF9">
    <property type="entry name" value="STEAROYL-[ACYL-CARRIER-PROTEIN] 9-DESATURASE 7, CHLOROPLASTIC"/>
    <property type="match status" value="1"/>
</dbReference>
<accession>A0ABN0ZPL0</accession>
<evidence type="ECO:0000256" key="6">
    <source>
        <dbReference type="ARBA" id="ARBA00022832"/>
    </source>
</evidence>
<dbReference type="InterPro" id="IPR009078">
    <property type="entry name" value="Ferritin-like_SF"/>
</dbReference>
<dbReference type="PANTHER" id="PTHR31155">
    <property type="entry name" value="ACYL- ACYL-CARRIER-PROTEIN DESATURASE-RELATED"/>
    <property type="match status" value="1"/>
</dbReference>
<evidence type="ECO:0000256" key="2">
    <source>
        <dbReference type="ARBA" id="ARBA00008749"/>
    </source>
</evidence>
<dbReference type="PIRSF" id="PIRSF000346">
    <property type="entry name" value="Dlt9_acylACP_des"/>
    <property type="match status" value="1"/>
</dbReference>
<evidence type="ECO:0000313" key="13">
    <source>
        <dbReference type="Proteomes" id="UP001499895"/>
    </source>
</evidence>
<proteinExistence type="inferred from homology"/>
<evidence type="ECO:0000256" key="10">
    <source>
        <dbReference type="ARBA" id="ARBA00023160"/>
    </source>
</evidence>
<dbReference type="Gene3D" id="1.10.620.20">
    <property type="entry name" value="Ribonucleotide Reductase, subunit A"/>
    <property type="match status" value="1"/>
</dbReference>
<reference evidence="12 13" key="1">
    <citation type="journal article" date="2019" name="Int. J. Syst. Evol. Microbiol.">
        <title>The Global Catalogue of Microorganisms (GCM) 10K type strain sequencing project: providing services to taxonomists for standard genome sequencing and annotation.</title>
        <authorList>
            <consortium name="The Broad Institute Genomics Platform"/>
            <consortium name="The Broad Institute Genome Sequencing Center for Infectious Disease"/>
            <person name="Wu L."/>
            <person name="Ma J."/>
        </authorList>
    </citation>
    <scope>NUCLEOTIDE SEQUENCE [LARGE SCALE GENOMIC DNA]</scope>
    <source>
        <strain evidence="12 13">JCM 10649</strain>
    </source>
</reference>
<evidence type="ECO:0000256" key="11">
    <source>
        <dbReference type="SAM" id="MobiDB-lite"/>
    </source>
</evidence>
<evidence type="ECO:0000256" key="4">
    <source>
        <dbReference type="ARBA" id="ARBA00022516"/>
    </source>
</evidence>
<evidence type="ECO:0000256" key="5">
    <source>
        <dbReference type="ARBA" id="ARBA00022723"/>
    </source>
</evidence>
<evidence type="ECO:0000256" key="1">
    <source>
        <dbReference type="ARBA" id="ARBA00001954"/>
    </source>
</evidence>
<dbReference type="Proteomes" id="UP001499895">
    <property type="component" value="Unassembled WGS sequence"/>
</dbReference>
<keyword evidence="13" id="KW-1185">Reference proteome</keyword>
<organism evidence="12 13">
    <name type="scientific">Streptomyces stramineus</name>
    <dbReference type="NCBI Taxonomy" id="173861"/>
    <lineage>
        <taxon>Bacteria</taxon>
        <taxon>Bacillati</taxon>
        <taxon>Actinomycetota</taxon>
        <taxon>Actinomycetes</taxon>
        <taxon>Kitasatosporales</taxon>
        <taxon>Streptomycetaceae</taxon>
        <taxon>Streptomyces</taxon>
    </lineage>
</organism>
<keyword evidence="7" id="KW-0560">Oxidoreductase</keyword>
<keyword evidence="4" id="KW-0444">Lipid biosynthesis</keyword>
<name>A0ABN0ZPL0_9ACTN</name>
<comment type="caution">
    <text evidence="12">The sequence shown here is derived from an EMBL/GenBank/DDBJ whole genome shotgun (WGS) entry which is preliminary data.</text>
</comment>
<dbReference type="InterPro" id="IPR012348">
    <property type="entry name" value="RNR-like"/>
</dbReference>
<evidence type="ECO:0000256" key="9">
    <source>
        <dbReference type="ARBA" id="ARBA00023098"/>
    </source>
</evidence>
<dbReference type="EMBL" id="BAAAHB010000012">
    <property type="protein sequence ID" value="GAA0454691.1"/>
    <property type="molecule type" value="Genomic_DNA"/>
</dbReference>
<comment type="cofactor">
    <cofactor evidence="1">
        <name>Fe(2+)</name>
        <dbReference type="ChEBI" id="CHEBI:29033"/>
    </cofactor>
</comment>
<dbReference type="SUPFAM" id="SSF47240">
    <property type="entry name" value="Ferritin-like"/>
    <property type="match status" value="1"/>
</dbReference>
<keyword evidence="8" id="KW-0408">Iron</keyword>
<protein>
    <submittedName>
        <fullName evidence="12">Acyl-ACP desaturase</fullName>
    </submittedName>
</protein>
<dbReference type="InterPro" id="IPR005067">
    <property type="entry name" value="Fatty_acid_desaturase-2"/>
</dbReference>
<keyword evidence="5" id="KW-0479">Metal-binding</keyword>
<dbReference type="Pfam" id="PF03405">
    <property type="entry name" value="FA_desaturase_2"/>
    <property type="match status" value="1"/>
</dbReference>
<evidence type="ECO:0000256" key="8">
    <source>
        <dbReference type="ARBA" id="ARBA00023004"/>
    </source>
</evidence>
<gene>
    <name evidence="12" type="ORF">GCM10009544_16810</name>
</gene>
<comment type="similarity">
    <text evidence="2">Belongs to the fatty acid desaturase type 2 family.</text>
</comment>
<evidence type="ECO:0000256" key="3">
    <source>
        <dbReference type="ARBA" id="ARBA00011738"/>
    </source>
</evidence>
<keyword evidence="6" id="KW-0276">Fatty acid metabolism</keyword>
<evidence type="ECO:0000256" key="7">
    <source>
        <dbReference type="ARBA" id="ARBA00023002"/>
    </source>
</evidence>
<keyword evidence="10" id="KW-0275">Fatty acid biosynthesis</keyword>
<evidence type="ECO:0000313" key="12">
    <source>
        <dbReference type="EMBL" id="GAA0454691.1"/>
    </source>
</evidence>
<feature type="region of interest" description="Disordered" evidence="11">
    <location>
        <begin position="307"/>
        <end position="328"/>
    </location>
</feature>
<keyword evidence="9" id="KW-0443">Lipid metabolism</keyword>